<feature type="domain" description="Beta-lactamase-related" evidence="1">
    <location>
        <begin position="18"/>
        <end position="366"/>
    </location>
</feature>
<evidence type="ECO:0000313" key="2">
    <source>
        <dbReference type="EMBL" id="PCC19835.1"/>
    </source>
</evidence>
<sequence>MTEPEAGSLNPPVNNAVARLLNEDVARGVLPGALALEHRPRGTARICVGVHDLSTMQPMTKESLFAWDSLSKLLTAALALTIIGDGRLRLHDEVDRWMPELEEPRVLVSPDSSLTDTVSAVRGITVEDLLTLRGGLGFTPNFDSPIVHELTTTLQEGPTPRTMDRFTWLKAAGDLPLVHQPGEGWTYNTGSTLLGLFLERVVGQPLDDLMNERILSPLGMHDTRWWVDQHDAHRFASRYELSSEAKGVLKEVDAPSGVYSRPPSFPDGASGLIGTADDLLKFAKMLINSGRYDGGQLIPRQLVAAMTTDQLTSQQRQQARPFLGPGEGWGYGGSVRQDGSYGWTGGLGTTVRVHTRRGEVSILLTQVALYGPGGSPTFAKYEQLD</sequence>
<dbReference type="PANTHER" id="PTHR43283">
    <property type="entry name" value="BETA-LACTAMASE-RELATED"/>
    <property type="match status" value="1"/>
</dbReference>
<reference evidence="2 3" key="1">
    <citation type="journal article" date="2017" name="Elife">
        <title>Extensive horizontal gene transfer in cheese-associated bacteria.</title>
        <authorList>
            <person name="Bonham K.S."/>
            <person name="Wolfe B.E."/>
            <person name="Dutton R.J."/>
        </authorList>
    </citation>
    <scope>NUCLEOTIDE SEQUENCE [LARGE SCALE GENOMIC DNA]</scope>
    <source>
        <strain evidence="2 3">JB5</strain>
    </source>
</reference>
<gene>
    <name evidence="2" type="ORF">CIK79_16970</name>
</gene>
<dbReference type="Proteomes" id="UP000218377">
    <property type="component" value="Unassembled WGS sequence"/>
</dbReference>
<accession>A0A2A3X7R7</accession>
<dbReference type="InterPro" id="IPR012338">
    <property type="entry name" value="Beta-lactam/transpept-like"/>
</dbReference>
<dbReference type="PANTHER" id="PTHR43283:SF3">
    <property type="entry name" value="BETA-LACTAMASE FAMILY PROTEIN (AFU_ORTHOLOGUE AFUA_5G07500)"/>
    <property type="match status" value="1"/>
</dbReference>
<dbReference type="SUPFAM" id="SSF56601">
    <property type="entry name" value="beta-lactamase/transpeptidase-like"/>
    <property type="match status" value="1"/>
</dbReference>
<dbReference type="Gene3D" id="3.40.710.10">
    <property type="entry name" value="DD-peptidase/beta-lactamase superfamily"/>
    <property type="match status" value="1"/>
</dbReference>
<dbReference type="EMBL" id="NRGX01000001">
    <property type="protein sequence ID" value="PCC19835.1"/>
    <property type="molecule type" value="Genomic_DNA"/>
</dbReference>
<name>A0A2A3X7R7_BREAU</name>
<dbReference type="AlphaFoldDB" id="A0A2A3X7R7"/>
<dbReference type="InterPro" id="IPR001466">
    <property type="entry name" value="Beta-lactam-related"/>
</dbReference>
<evidence type="ECO:0000259" key="1">
    <source>
        <dbReference type="Pfam" id="PF00144"/>
    </source>
</evidence>
<proteinExistence type="predicted"/>
<dbReference type="RefSeq" id="WP_096158683.1">
    <property type="nucleotide sequence ID" value="NZ_NRGX01000001.1"/>
</dbReference>
<dbReference type="Pfam" id="PF00144">
    <property type="entry name" value="Beta-lactamase"/>
    <property type="match status" value="1"/>
</dbReference>
<organism evidence="2 3">
    <name type="scientific">Brevibacterium aurantiacum</name>
    <dbReference type="NCBI Taxonomy" id="273384"/>
    <lineage>
        <taxon>Bacteria</taxon>
        <taxon>Bacillati</taxon>
        <taxon>Actinomycetota</taxon>
        <taxon>Actinomycetes</taxon>
        <taxon>Micrococcales</taxon>
        <taxon>Brevibacteriaceae</taxon>
        <taxon>Brevibacterium</taxon>
    </lineage>
</organism>
<dbReference type="InterPro" id="IPR050789">
    <property type="entry name" value="Diverse_Enzym_Activities"/>
</dbReference>
<evidence type="ECO:0000313" key="3">
    <source>
        <dbReference type="Proteomes" id="UP000218377"/>
    </source>
</evidence>
<comment type="caution">
    <text evidence="2">The sequence shown here is derived from an EMBL/GenBank/DDBJ whole genome shotgun (WGS) entry which is preliminary data.</text>
</comment>
<protein>
    <recommendedName>
        <fullName evidence="1">Beta-lactamase-related domain-containing protein</fullName>
    </recommendedName>
</protein>